<name>A0ABU3DSF1_9FLAO</name>
<dbReference type="PANTHER" id="PTHR33451">
    <property type="entry name" value="MALATE-2H(+)/NA(+)-LACTATE ANTIPORTER"/>
    <property type="match status" value="1"/>
</dbReference>
<dbReference type="InterPro" id="IPR052180">
    <property type="entry name" value="NhaC_Na-H+_Antiporter"/>
</dbReference>
<feature type="transmembrane region" description="Helical" evidence="9">
    <location>
        <begin position="53"/>
        <end position="69"/>
    </location>
</feature>
<comment type="similarity">
    <text evidence="8">Belongs to the NhaC Na(+)/H(+) (TC 2.A.35) antiporter family.</text>
</comment>
<comment type="subcellular location">
    <subcellularLocation>
        <location evidence="1">Cell membrane</location>
        <topology evidence="1">Multi-pass membrane protein</topology>
    </subcellularLocation>
</comment>
<evidence type="ECO:0000256" key="6">
    <source>
        <dbReference type="ARBA" id="ARBA00022989"/>
    </source>
</evidence>
<sequence length="493" mass="52350">MENENTSFKNEKIEENRELSIGEALIPVFALIAMLAFNVFVFKDAALDGSNQFILLLGGAVAAIVGYFNKVDYDKMIDEVAGNIQSTTGAILILLMVGALAGTWMVSGIIPTMIYYGLQILNPTIFLAACVIICAVISVATGSSWTTSATVGIALIGIAEALGISVGMTAGAILSGAYFGDKLSPLSDTTNLAPAMAGTDLFTHIRYMTLTTVPTIIITLIVFVIIGFNIDTSGTTDTSAILDSIEQSFRISPWLFLVPVLVIALIVKKTSPLIALLIGTLLGAIAALFFQPDIIAQIAGTESLDLISGYRGIMQAITVDTAVETSNENLNDLFSSGGMAGMLGTIWLIICAMVFGGIMEAIGALARISKALLNMFNTVFGLFASTVFSCLALNLTASDQYLAIVVPGKMFAKAYKDKGLAPENLSRSLEDSGTVTSVLVPWNTCGAYHSGVLGVPVMSYFGYAFFNYLSPFMTLIFAAFNIKIKQLRDKSTT</sequence>
<evidence type="ECO:0000256" key="5">
    <source>
        <dbReference type="ARBA" id="ARBA00022692"/>
    </source>
</evidence>
<feature type="transmembrane region" description="Helical" evidence="9">
    <location>
        <begin position="339"/>
        <end position="359"/>
    </location>
</feature>
<keyword evidence="2" id="KW-0813">Transport</keyword>
<evidence type="ECO:0000256" key="9">
    <source>
        <dbReference type="SAM" id="Phobius"/>
    </source>
</evidence>
<feature type="transmembrane region" description="Helical" evidence="9">
    <location>
        <begin position="460"/>
        <end position="480"/>
    </location>
</feature>
<dbReference type="InterPro" id="IPR004770">
    <property type="entry name" value="Na/H_antiport_NhaC"/>
</dbReference>
<reference evidence="11 12" key="1">
    <citation type="submission" date="2023-09" db="EMBL/GenBank/DDBJ databases">
        <authorList>
            <person name="Rey-Velasco X."/>
        </authorList>
    </citation>
    <scope>NUCLEOTIDE SEQUENCE [LARGE SCALE GENOMIC DNA]</scope>
    <source>
        <strain evidence="11 12">F225</strain>
    </source>
</reference>
<evidence type="ECO:0000256" key="4">
    <source>
        <dbReference type="ARBA" id="ARBA00022475"/>
    </source>
</evidence>
<keyword evidence="12" id="KW-1185">Reference proteome</keyword>
<keyword evidence="6 9" id="KW-1133">Transmembrane helix</keyword>
<accession>A0ABU3DSF1</accession>
<feature type="transmembrane region" description="Helical" evidence="9">
    <location>
        <begin position="125"/>
        <end position="145"/>
    </location>
</feature>
<dbReference type="EMBL" id="JAVRHN010000006">
    <property type="protein sequence ID" value="MDT0686651.1"/>
    <property type="molecule type" value="Genomic_DNA"/>
</dbReference>
<evidence type="ECO:0000256" key="1">
    <source>
        <dbReference type="ARBA" id="ARBA00004651"/>
    </source>
</evidence>
<feature type="transmembrane region" description="Helical" evidence="9">
    <location>
        <begin position="151"/>
        <end position="174"/>
    </location>
</feature>
<comment type="caution">
    <text evidence="11">The sequence shown here is derived from an EMBL/GenBank/DDBJ whole genome shotgun (WGS) entry which is preliminary data.</text>
</comment>
<dbReference type="RefSeq" id="WP_311499975.1">
    <property type="nucleotide sequence ID" value="NZ_JAVRHN010000006.1"/>
</dbReference>
<dbReference type="PANTHER" id="PTHR33451:SF3">
    <property type="entry name" value="MALATE-2H(+)_NA(+)-LACTATE ANTIPORTER"/>
    <property type="match status" value="1"/>
</dbReference>
<keyword evidence="3" id="KW-0050">Antiport</keyword>
<feature type="transmembrane region" description="Helical" evidence="9">
    <location>
        <begin position="89"/>
        <end position="118"/>
    </location>
</feature>
<evidence type="ECO:0000259" key="10">
    <source>
        <dbReference type="Pfam" id="PF03553"/>
    </source>
</evidence>
<dbReference type="InterPro" id="IPR018461">
    <property type="entry name" value="Na/H_Antiport_NhaC-like_C"/>
</dbReference>
<feature type="domain" description="Na+/H+ antiporter NhaC-like C-terminal" evidence="10">
    <location>
        <begin position="176"/>
        <end position="481"/>
    </location>
</feature>
<protein>
    <submittedName>
        <fullName evidence="11">Na+/H+ antiporter NhaC</fullName>
    </submittedName>
</protein>
<evidence type="ECO:0000256" key="8">
    <source>
        <dbReference type="ARBA" id="ARBA00038435"/>
    </source>
</evidence>
<feature type="transmembrane region" description="Helical" evidence="9">
    <location>
        <begin position="207"/>
        <end position="228"/>
    </location>
</feature>
<evidence type="ECO:0000256" key="3">
    <source>
        <dbReference type="ARBA" id="ARBA00022449"/>
    </source>
</evidence>
<proteinExistence type="inferred from homology"/>
<evidence type="ECO:0000313" key="12">
    <source>
        <dbReference type="Proteomes" id="UP001253848"/>
    </source>
</evidence>
<dbReference type="Pfam" id="PF03553">
    <property type="entry name" value="Na_H_antiporter"/>
    <property type="match status" value="1"/>
</dbReference>
<keyword evidence="5 9" id="KW-0812">Transmembrane</keyword>
<keyword evidence="4" id="KW-1003">Cell membrane</keyword>
<dbReference type="Proteomes" id="UP001253848">
    <property type="component" value="Unassembled WGS sequence"/>
</dbReference>
<keyword evidence="7 9" id="KW-0472">Membrane</keyword>
<organism evidence="11 12">
    <name type="scientific">Autumnicola psychrophila</name>
    <dbReference type="NCBI Taxonomy" id="3075592"/>
    <lineage>
        <taxon>Bacteria</taxon>
        <taxon>Pseudomonadati</taxon>
        <taxon>Bacteroidota</taxon>
        <taxon>Flavobacteriia</taxon>
        <taxon>Flavobacteriales</taxon>
        <taxon>Flavobacteriaceae</taxon>
        <taxon>Autumnicola</taxon>
    </lineage>
</organism>
<gene>
    <name evidence="11" type="primary">nhaC</name>
    <name evidence="11" type="ORF">RM541_09740</name>
</gene>
<feature type="transmembrane region" description="Helical" evidence="9">
    <location>
        <begin position="273"/>
        <end position="290"/>
    </location>
</feature>
<evidence type="ECO:0000256" key="7">
    <source>
        <dbReference type="ARBA" id="ARBA00023136"/>
    </source>
</evidence>
<evidence type="ECO:0000313" key="11">
    <source>
        <dbReference type="EMBL" id="MDT0686651.1"/>
    </source>
</evidence>
<evidence type="ECO:0000256" key="2">
    <source>
        <dbReference type="ARBA" id="ARBA00022448"/>
    </source>
</evidence>
<feature type="transmembrane region" description="Helical" evidence="9">
    <location>
        <begin position="20"/>
        <end position="41"/>
    </location>
</feature>
<feature type="transmembrane region" description="Helical" evidence="9">
    <location>
        <begin position="371"/>
        <end position="395"/>
    </location>
</feature>
<dbReference type="NCBIfam" id="TIGR00931">
    <property type="entry name" value="antiport_nhaC"/>
    <property type="match status" value="1"/>
</dbReference>